<dbReference type="OrthoDB" id="6431331at2759"/>
<dbReference type="Pfam" id="PF12697">
    <property type="entry name" value="Abhydrolase_6"/>
    <property type="match status" value="1"/>
</dbReference>
<dbReference type="PANTHER" id="PTHR43689">
    <property type="entry name" value="HYDROLASE"/>
    <property type="match status" value="1"/>
</dbReference>
<keyword evidence="2" id="KW-0378">Hydrolase</keyword>
<dbReference type="EMBL" id="JAGPYM010000012">
    <property type="protein sequence ID" value="KAH6888400.1"/>
    <property type="molecule type" value="Genomic_DNA"/>
</dbReference>
<feature type="domain" description="AB hydrolase-1" evidence="1">
    <location>
        <begin position="40"/>
        <end position="293"/>
    </location>
</feature>
<evidence type="ECO:0000259" key="1">
    <source>
        <dbReference type="Pfam" id="PF12697"/>
    </source>
</evidence>
<organism evidence="2 3">
    <name type="scientific">Thelonectria olida</name>
    <dbReference type="NCBI Taxonomy" id="1576542"/>
    <lineage>
        <taxon>Eukaryota</taxon>
        <taxon>Fungi</taxon>
        <taxon>Dikarya</taxon>
        <taxon>Ascomycota</taxon>
        <taxon>Pezizomycotina</taxon>
        <taxon>Sordariomycetes</taxon>
        <taxon>Hypocreomycetidae</taxon>
        <taxon>Hypocreales</taxon>
        <taxon>Nectriaceae</taxon>
        <taxon>Thelonectria</taxon>
    </lineage>
</organism>
<dbReference type="GO" id="GO:0016787">
    <property type="term" value="F:hydrolase activity"/>
    <property type="evidence" value="ECO:0007669"/>
    <property type="project" value="UniProtKB-KW"/>
</dbReference>
<dbReference type="Proteomes" id="UP000777438">
    <property type="component" value="Unassembled WGS sequence"/>
</dbReference>
<dbReference type="AlphaFoldDB" id="A0A9P8W3Q7"/>
<accession>A0A9P8W3Q7</accession>
<comment type="caution">
    <text evidence="2">The sequence shown here is derived from an EMBL/GenBank/DDBJ whole genome shotgun (WGS) entry which is preliminary data.</text>
</comment>
<dbReference type="InterPro" id="IPR029058">
    <property type="entry name" value="AB_hydrolase_fold"/>
</dbReference>
<name>A0A9P8W3Q7_9HYPO</name>
<proteinExistence type="predicted"/>
<evidence type="ECO:0000313" key="2">
    <source>
        <dbReference type="EMBL" id="KAH6888400.1"/>
    </source>
</evidence>
<dbReference type="Gene3D" id="3.40.50.1820">
    <property type="entry name" value="alpha/beta hydrolase"/>
    <property type="match status" value="1"/>
</dbReference>
<evidence type="ECO:0000313" key="3">
    <source>
        <dbReference type="Proteomes" id="UP000777438"/>
    </source>
</evidence>
<dbReference type="PANTHER" id="PTHR43689:SF8">
    <property type="entry name" value="ALPHA_BETA-HYDROLASES SUPERFAMILY PROTEIN"/>
    <property type="match status" value="1"/>
</dbReference>
<gene>
    <name evidence="2" type="ORF">B0T10DRAFT_573113</name>
</gene>
<reference evidence="2 3" key="1">
    <citation type="journal article" date="2021" name="Nat. Commun.">
        <title>Genetic determinants of endophytism in the Arabidopsis root mycobiome.</title>
        <authorList>
            <person name="Mesny F."/>
            <person name="Miyauchi S."/>
            <person name="Thiergart T."/>
            <person name="Pickel B."/>
            <person name="Atanasova L."/>
            <person name="Karlsson M."/>
            <person name="Huettel B."/>
            <person name="Barry K.W."/>
            <person name="Haridas S."/>
            <person name="Chen C."/>
            <person name="Bauer D."/>
            <person name="Andreopoulos W."/>
            <person name="Pangilinan J."/>
            <person name="LaButti K."/>
            <person name="Riley R."/>
            <person name="Lipzen A."/>
            <person name="Clum A."/>
            <person name="Drula E."/>
            <person name="Henrissat B."/>
            <person name="Kohler A."/>
            <person name="Grigoriev I.V."/>
            <person name="Martin F.M."/>
            <person name="Hacquard S."/>
        </authorList>
    </citation>
    <scope>NUCLEOTIDE SEQUENCE [LARGE SCALE GENOMIC DNA]</scope>
    <source>
        <strain evidence="2 3">MPI-CAGE-CH-0241</strain>
    </source>
</reference>
<dbReference type="SUPFAM" id="SSF53474">
    <property type="entry name" value="alpha/beta-Hydrolases"/>
    <property type="match status" value="1"/>
</dbReference>
<sequence length="310" mass="34393">MTSEAKNDPTALTQSFHYKTSAHSYAIKWCSLGDPSSPPLICIHGTPWSSRVWVPFALSLSRQFHVYLFDRPGFGDSSPESKLPGTATSSSLVVEFDGDLARQSEVFAALFKSWQGDWGNQKPHVVAHDNAGLVSLRAYLLHHCQYASLCLVNVVAIGPFGQSLFKAIADDPRRFEQLPDMAFEGILESYIRNAAFYALSKEAMHMLKSPWLREGGKRAFIRELCQANSRSTDEVEGRYGEVGPNLPVKIIWGADDNWIPVESAWRLGKALKAREVVTIENAGHLSMLDQPAQLGVELARWLVTISDTNS</sequence>
<dbReference type="InterPro" id="IPR000073">
    <property type="entry name" value="AB_hydrolase_1"/>
</dbReference>
<keyword evidence="3" id="KW-1185">Reference proteome</keyword>
<protein>
    <submittedName>
        <fullName evidence="2">Alpha/Beta hydrolase protein</fullName>
    </submittedName>
</protein>